<dbReference type="CDD" id="cd00085">
    <property type="entry name" value="HNHc"/>
    <property type="match status" value="1"/>
</dbReference>
<dbReference type="InterPro" id="IPR002711">
    <property type="entry name" value="HNH"/>
</dbReference>
<organism evidence="3">
    <name type="scientific">Termitomyces sp</name>
    <dbReference type="NCBI Taxonomy" id="1916073"/>
    <lineage>
        <taxon>Eukaryota</taxon>
        <taxon>Fungi</taxon>
        <taxon>Dikarya</taxon>
        <taxon>Basidiomycota</taxon>
        <taxon>Agaricomycotina</taxon>
        <taxon>Agaricomycetes</taxon>
        <taxon>Agaricomycetidae</taxon>
        <taxon>Agaricales</taxon>
        <taxon>Tricholomatineae</taxon>
        <taxon>Lyophyllaceae</taxon>
        <taxon>Termitomyces</taxon>
    </lineage>
</organism>
<dbReference type="InterPro" id="IPR043128">
    <property type="entry name" value="Rev_trsase/Diguanyl_cyclase"/>
</dbReference>
<dbReference type="PANTHER" id="PTHR34047:SF8">
    <property type="entry name" value="PROTEIN YKFC"/>
    <property type="match status" value="1"/>
</dbReference>
<dbReference type="Gene3D" id="1.10.30.50">
    <property type="match status" value="1"/>
</dbReference>
<dbReference type="SUPFAM" id="SSF56672">
    <property type="entry name" value="DNA/RNA polymerases"/>
    <property type="match status" value="1"/>
</dbReference>
<evidence type="ECO:0000313" key="2">
    <source>
        <dbReference type="EMBL" id="AYE93292.1"/>
    </source>
</evidence>
<dbReference type="Pfam" id="PF01844">
    <property type="entry name" value="HNH"/>
    <property type="match status" value="1"/>
</dbReference>
<dbReference type="InterPro" id="IPR025960">
    <property type="entry name" value="RVT_N"/>
</dbReference>
<dbReference type="Pfam" id="PF13655">
    <property type="entry name" value="RVT_N"/>
    <property type="match status" value="1"/>
</dbReference>
<sequence length="572" mass="66076">MRDNITTKYQNWQHIPWDEVNERVRDLQDRIVKATLDNNMRIVYQLQNQLVTSVEGRALAIRRVVTSSGGKTPGIDKVTWDKPLERFNAIHELGMITKNPNQYKSKPLKRVMIPKSNSTEMRPLGIPTLMDRAVQAVYHLGVDPVVEAKSDPNSFGFRKGRSQHDAIAYIRSRLDKTVSPEWILETDIAKCFDKINHDFLLKETPICHKQVLKEWLKSGYVFEGKYTSTDEGTPQGGIISPTLCNVALNGIETVIMKQYPLRKVTDGQRPKVTVFRYADDMVITGCQKEILLQVKETVKEFLAVRGLELKEAKTRICHIQEGFDFLGFNVSRKEYNPFLNNHTTQPTVLIIKPSDKAIKSIKSKIREIITKYREIEKIISELNPVLRGWANYFSISYHSQATFIKIGHTVWKSMMNWVGRKHPHQSIERASAKYIVRGKTPSNHKWVWGTEKPDTEKENRQVILNIAETQIKTQPLLKLDKNPYLKEHKEYFDKRAVKKFDAKFRDLILKKYNHICSICNESLHNGENIELHHIKPVKEGGKYTISNIQPLHQLCHISITHANKKVDEAKIN</sequence>
<keyword evidence="3" id="KW-0496">Mitochondrion</keyword>
<dbReference type="CDD" id="cd01651">
    <property type="entry name" value="RT_G2_intron"/>
    <property type="match status" value="1"/>
</dbReference>
<dbReference type="EMBL" id="MH725796">
    <property type="protein sequence ID" value="AYE93309.1"/>
    <property type="molecule type" value="Genomic_DNA"/>
</dbReference>
<dbReference type="Gene3D" id="3.10.10.10">
    <property type="entry name" value="HIV Type 1 Reverse Transcriptase, subunit A, domain 1"/>
    <property type="match status" value="1"/>
</dbReference>
<reference evidence="3" key="1">
    <citation type="submission" date="2018-08" db="EMBL/GenBank/DDBJ databases">
        <title>Comparative mitochondrial genomics of the basidiomycete Termitomyces.</title>
        <authorList>
            <person name="Nieuwenhuis M."/>
        </authorList>
    </citation>
    <scope>NUCLEOTIDE SEQUENCE</scope>
    <source>
        <strain evidence="3">T13</strain>
    </source>
</reference>
<dbReference type="InterPro" id="IPR000477">
    <property type="entry name" value="RT_dom"/>
</dbReference>
<dbReference type="SMART" id="SM00507">
    <property type="entry name" value="HNHc"/>
    <property type="match status" value="1"/>
</dbReference>
<dbReference type="Pfam" id="PF08388">
    <property type="entry name" value="GIIM"/>
    <property type="match status" value="1"/>
</dbReference>
<dbReference type="PANTHER" id="PTHR34047">
    <property type="entry name" value="NUCLEAR INTRON MATURASE 1, MITOCHONDRIAL-RELATED"/>
    <property type="match status" value="1"/>
</dbReference>
<evidence type="ECO:0000259" key="1">
    <source>
        <dbReference type="PROSITE" id="PS50878"/>
    </source>
</evidence>
<dbReference type="InterPro" id="IPR051083">
    <property type="entry name" value="GrpII_Intron_Splice-Mob/Def"/>
</dbReference>
<feature type="domain" description="Reverse transcriptase" evidence="1">
    <location>
        <begin position="94"/>
        <end position="330"/>
    </location>
</feature>
<dbReference type="InterPro" id="IPR003615">
    <property type="entry name" value="HNH_nuc"/>
</dbReference>
<geneLocation type="mitochondrion" evidence="3"/>
<proteinExistence type="predicted"/>
<dbReference type="InterPro" id="IPR030931">
    <property type="entry name" value="Group_II_RT_mat"/>
</dbReference>
<protein>
    <submittedName>
        <fullName evidence="3">DNA polymerase</fullName>
    </submittedName>
</protein>
<gene>
    <name evidence="3" type="primary">oi1rnl</name>
    <name evidence="2" type="ORF">C0988_000010</name>
    <name evidence="3" type="ORF">C0988_000011</name>
</gene>
<dbReference type="InterPro" id="IPR043502">
    <property type="entry name" value="DNA/RNA_pol_sf"/>
</dbReference>
<dbReference type="GO" id="GO:0008270">
    <property type="term" value="F:zinc ion binding"/>
    <property type="evidence" value="ECO:0007669"/>
    <property type="project" value="InterPro"/>
</dbReference>
<dbReference type="Gene3D" id="3.30.70.270">
    <property type="match status" value="1"/>
</dbReference>
<evidence type="ECO:0000313" key="3">
    <source>
        <dbReference type="EMBL" id="AYE93309.1"/>
    </source>
</evidence>
<accession>A0A386TYP3</accession>
<dbReference type="Pfam" id="PF00078">
    <property type="entry name" value="RVT_1"/>
    <property type="match status" value="1"/>
</dbReference>
<dbReference type="GO" id="GO:0004519">
    <property type="term" value="F:endonuclease activity"/>
    <property type="evidence" value="ECO:0007669"/>
    <property type="project" value="InterPro"/>
</dbReference>
<dbReference type="PROSITE" id="PS50878">
    <property type="entry name" value="RT_POL"/>
    <property type="match status" value="1"/>
</dbReference>
<name>A0A386TYP3_9AGAR</name>
<dbReference type="NCBIfam" id="TIGR04416">
    <property type="entry name" value="group_II_RT_mat"/>
    <property type="match status" value="1"/>
</dbReference>
<dbReference type="AlphaFoldDB" id="A0A386TYP3"/>
<dbReference type="InterPro" id="IPR013597">
    <property type="entry name" value="Mat_intron_G2"/>
</dbReference>
<dbReference type="EMBL" id="MH725796">
    <property type="protein sequence ID" value="AYE93292.1"/>
    <property type="molecule type" value="Genomic_DNA"/>
</dbReference>
<dbReference type="GO" id="GO:0003676">
    <property type="term" value="F:nucleic acid binding"/>
    <property type="evidence" value="ECO:0007669"/>
    <property type="project" value="InterPro"/>
</dbReference>